<comment type="similarity">
    <text evidence="1 3">Belongs to the bacterial flagellin family.</text>
</comment>
<dbReference type="OrthoDB" id="9777798at2"/>
<dbReference type="EMBL" id="CP018099">
    <property type="protein sequence ID" value="APF18183.1"/>
    <property type="molecule type" value="Genomic_DNA"/>
</dbReference>
<dbReference type="InterPro" id="IPR001492">
    <property type="entry name" value="Flagellin"/>
</dbReference>
<dbReference type="eggNOG" id="COG1344">
    <property type="taxonomic scope" value="Bacteria"/>
</dbReference>
<evidence type="ECO:0000256" key="2">
    <source>
        <dbReference type="ARBA" id="ARBA00023143"/>
    </source>
</evidence>
<keyword evidence="3" id="KW-0964">Secreted</keyword>
<dbReference type="GO" id="GO:0005198">
    <property type="term" value="F:structural molecule activity"/>
    <property type="evidence" value="ECO:0007669"/>
    <property type="project" value="UniProtKB-UniRule"/>
</dbReference>
<reference evidence="7 8" key="1">
    <citation type="submission" date="2011-09" db="EMBL/GenBank/DDBJ databases">
        <title>The permanent draft genome of Caldithrix abyssi DSM 13497.</title>
        <authorList>
            <consortium name="US DOE Joint Genome Institute (JGI-PGF)"/>
            <person name="Lucas S."/>
            <person name="Han J."/>
            <person name="Lapidus A."/>
            <person name="Bruce D."/>
            <person name="Goodwin L."/>
            <person name="Pitluck S."/>
            <person name="Peters L."/>
            <person name="Kyrpides N."/>
            <person name="Mavromatis K."/>
            <person name="Ivanova N."/>
            <person name="Mikhailova N."/>
            <person name="Chertkov O."/>
            <person name="Detter J.C."/>
            <person name="Tapia R."/>
            <person name="Han C."/>
            <person name="Land M."/>
            <person name="Hauser L."/>
            <person name="Markowitz V."/>
            <person name="Cheng J.-F."/>
            <person name="Hugenholtz P."/>
            <person name="Woyke T."/>
            <person name="Wu D."/>
            <person name="Spring S."/>
            <person name="Brambilla E."/>
            <person name="Klenk H.-P."/>
            <person name="Eisen J.A."/>
        </authorList>
    </citation>
    <scope>NUCLEOTIDE SEQUENCE [LARGE SCALE GENOMIC DNA]</scope>
    <source>
        <strain evidence="7 8">DSM 13497</strain>
    </source>
</reference>
<evidence type="ECO:0000259" key="4">
    <source>
        <dbReference type="Pfam" id="PF00669"/>
    </source>
</evidence>
<dbReference type="Gene3D" id="1.20.1330.10">
    <property type="entry name" value="f41 fragment of flagellin, N-terminal domain"/>
    <property type="match status" value="1"/>
</dbReference>
<keyword evidence="7" id="KW-0969">Cilium</keyword>
<evidence type="ECO:0000259" key="5">
    <source>
        <dbReference type="Pfam" id="PF00700"/>
    </source>
</evidence>
<feature type="domain" description="Flagellin C-terminal" evidence="5">
    <location>
        <begin position="189"/>
        <end position="273"/>
    </location>
</feature>
<dbReference type="AlphaFoldDB" id="H1XP96"/>
<evidence type="ECO:0000313" key="6">
    <source>
        <dbReference type="EMBL" id="APF18183.1"/>
    </source>
</evidence>
<dbReference type="PANTHER" id="PTHR42792">
    <property type="entry name" value="FLAGELLIN"/>
    <property type="match status" value="1"/>
</dbReference>
<evidence type="ECO:0000256" key="1">
    <source>
        <dbReference type="ARBA" id="ARBA00005709"/>
    </source>
</evidence>
<keyword evidence="7" id="KW-0966">Cell projection</keyword>
<dbReference type="Proteomes" id="UP000004671">
    <property type="component" value="Chromosome"/>
</dbReference>
<protein>
    <recommendedName>
        <fullName evidence="3">Flagellin</fullName>
    </recommendedName>
</protein>
<feature type="domain" description="Flagellin N-terminal" evidence="4">
    <location>
        <begin position="8"/>
        <end position="144"/>
    </location>
</feature>
<evidence type="ECO:0000313" key="8">
    <source>
        <dbReference type="Proteomes" id="UP000004671"/>
    </source>
</evidence>
<evidence type="ECO:0000256" key="3">
    <source>
        <dbReference type="RuleBase" id="RU362073"/>
    </source>
</evidence>
<keyword evidence="7" id="KW-0282">Flagellum</keyword>
<dbReference type="PRINTS" id="PR00207">
    <property type="entry name" value="FLAGELLIN"/>
</dbReference>
<dbReference type="SUPFAM" id="SSF64518">
    <property type="entry name" value="Phase 1 flagellin"/>
    <property type="match status" value="1"/>
</dbReference>
<dbReference type="STRING" id="880073.Cabys_1434"/>
<reference evidence="6 9" key="2">
    <citation type="submission" date="2016-11" db="EMBL/GenBank/DDBJ databases">
        <title>Genomic analysis of Caldithrix abyssi and proposal of a novel bacterial phylum Caldithrichaeota.</title>
        <authorList>
            <person name="Kublanov I."/>
            <person name="Sigalova O."/>
            <person name="Gavrilov S."/>
            <person name="Lebedinsky A."/>
            <person name="Ivanova N."/>
            <person name="Daum C."/>
            <person name="Reddy T."/>
            <person name="Klenk H.P."/>
            <person name="Goker M."/>
            <person name="Reva O."/>
            <person name="Miroshnichenko M."/>
            <person name="Kyprides N."/>
            <person name="Woyke T."/>
            <person name="Gelfand M."/>
        </authorList>
    </citation>
    <scope>NUCLEOTIDE SEQUENCE [LARGE SCALE GENOMIC DNA]</scope>
    <source>
        <strain evidence="6 9">LF13</strain>
    </source>
</reference>
<dbReference type="Proteomes" id="UP000183868">
    <property type="component" value="Chromosome"/>
</dbReference>
<dbReference type="InParanoid" id="H1XP96"/>
<accession>H1XP96</accession>
<dbReference type="HOGENOM" id="CLU_011142_2_2_0"/>
<gene>
    <name evidence="6" type="ORF">Cabys_1434</name>
    <name evidence="7" type="ORF">Calab_2601</name>
</gene>
<evidence type="ECO:0000313" key="9">
    <source>
        <dbReference type="Proteomes" id="UP000183868"/>
    </source>
</evidence>
<comment type="subcellular location">
    <subcellularLocation>
        <location evidence="3">Secreted</location>
    </subcellularLocation>
    <subcellularLocation>
        <location evidence="3">Bacterial flagellum</location>
    </subcellularLocation>
</comment>
<sequence>MGTDLTRIAANIPAMQNINILSKVSNNIAKHQLRLATGKRINSPSEDPAGYMLARGLEARTRGLQVALDNVSNAQNILDVAEGAYSNIMDILQTLKEKATQAADGSLNSTQRSAIDGQADALIKEIDDIVDNVTFNDTKLVDGNYSVAFQTGEDGTEQLSVSLGAADSSSLGISSIDLSTANGASTAISTISSAIDTLAGHMKTLGEYKVRLQSKQSNLSNAITNTESVRSTIEDADFAKEQMEVMKLQILQQTSLSSLTQANSAPQLVLSLFR</sequence>
<evidence type="ECO:0000313" key="7">
    <source>
        <dbReference type="EMBL" id="EHO42211.1"/>
    </source>
</evidence>
<keyword evidence="2 3" id="KW-0975">Bacterial flagellum</keyword>
<dbReference type="PANTHER" id="PTHR42792:SF2">
    <property type="entry name" value="FLAGELLIN"/>
    <property type="match status" value="1"/>
</dbReference>
<dbReference type="GO" id="GO:0005576">
    <property type="term" value="C:extracellular region"/>
    <property type="evidence" value="ECO:0007669"/>
    <property type="project" value="UniProtKB-SubCell"/>
</dbReference>
<dbReference type="Gene3D" id="6.10.10.10">
    <property type="entry name" value="Flagellar export chaperone, C-terminal domain"/>
    <property type="match status" value="1"/>
</dbReference>
<dbReference type="InterPro" id="IPR046358">
    <property type="entry name" value="Flagellin_C"/>
</dbReference>
<dbReference type="InterPro" id="IPR001029">
    <property type="entry name" value="Flagellin_N"/>
</dbReference>
<comment type="function">
    <text evidence="3">Flagellin is the subunit protein which polymerizes to form the filaments of bacterial flagella.</text>
</comment>
<dbReference type="GO" id="GO:0009288">
    <property type="term" value="C:bacterial-type flagellum"/>
    <property type="evidence" value="ECO:0007669"/>
    <property type="project" value="UniProtKB-SubCell"/>
</dbReference>
<dbReference type="Pfam" id="PF00700">
    <property type="entry name" value="Flagellin_C"/>
    <property type="match status" value="1"/>
</dbReference>
<keyword evidence="8" id="KW-1185">Reference proteome</keyword>
<name>H1XP96_CALAY</name>
<organism evidence="7 8">
    <name type="scientific">Caldithrix abyssi DSM 13497</name>
    <dbReference type="NCBI Taxonomy" id="880073"/>
    <lineage>
        <taxon>Bacteria</taxon>
        <taxon>Pseudomonadati</taxon>
        <taxon>Calditrichota</taxon>
        <taxon>Calditrichia</taxon>
        <taxon>Calditrichales</taxon>
        <taxon>Calditrichaceae</taxon>
        <taxon>Caldithrix</taxon>
    </lineage>
</organism>
<dbReference type="Pfam" id="PF00669">
    <property type="entry name" value="Flagellin_N"/>
    <property type="match status" value="1"/>
</dbReference>
<dbReference type="RefSeq" id="WP_006929484.1">
    <property type="nucleotide sequence ID" value="NZ_CM001402.1"/>
</dbReference>
<dbReference type="KEGG" id="caby:Cabys_1434"/>
<proteinExistence type="inferred from homology"/>
<dbReference type="EMBL" id="CM001402">
    <property type="protein sequence ID" value="EHO42211.1"/>
    <property type="molecule type" value="Genomic_DNA"/>
</dbReference>
<dbReference type="InterPro" id="IPR042187">
    <property type="entry name" value="Flagellin_C_sub2"/>
</dbReference>
<dbReference type="PaxDb" id="880073-Calab_2601"/>